<keyword evidence="1" id="KW-0479">Metal-binding</keyword>
<dbReference type="EMBL" id="JADGJD010001604">
    <property type="protein sequence ID" value="KAJ3039801.1"/>
    <property type="molecule type" value="Genomic_DNA"/>
</dbReference>
<dbReference type="GO" id="GO:0005667">
    <property type="term" value="C:transcription regulator complex"/>
    <property type="evidence" value="ECO:0007669"/>
    <property type="project" value="TreeGrafter"/>
</dbReference>
<evidence type="ECO:0000256" key="4">
    <source>
        <dbReference type="ARBA" id="ARBA00022833"/>
    </source>
</evidence>
<dbReference type="PANTHER" id="PTHR14003">
    <property type="entry name" value="TRANSCRIPTIONAL REPRESSOR PROTEIN YY"/>
    <property type="match status" value="1"/>
</dbReference>
<keyword evidence="4" id="KW-0862">Zinc</keyword>
<evidence type="ECO:0000256" key="6">
    <source>
        <dbReference type="SAM" id="MobiDB-lite"/>
    </source>
</evidence>
<feature type="compositionally biased region" description="Acidic residues" evidence="6">
    <location>
        <begin position="357"/>
        <end position="368"/>
    </location>
</feature>
<dbReference type="InterPro" id="IPR013087">
    <property type="entry name" value="Znf_C2H2_type"/>
</dbReference>
<dbReference type="PROSITE" id="PS00028">
    <property type="entry name" value="ZINC_FINGER_C2H2_1"/>
    <property type="match status" value="2"/>
</dbReference>
<feature type="compositionally biased region" description="Pro residues" evidence="6">
    <location>
        <begin position="150"/>
        <end position="160"/>
    </location>
</feature>
<evidence type="ECO:0000259" key="7">
    <source>
        <dbReference type="PROSITE" id="PS50157"/>
    </source>
</evidence>
<dbReference type="Pfam" id="PF00096">
    <property type="entry name" value="zf-C2H2"/>
    <property type="match status" value="2"/>
</dbReference>
<dbReference type="Proteomes" id="UP001212841">
    <property type="component" value="Unassembled WGS sequence"/>
</dbReference>
<feature type="region of interest" description="Disordered" evidence="6">
    <location>
        <begin position="33"/>
        <end position="63"/>
    </location>
</feature>
<feature type="compositionally biased region" description="Basic and acidic residues" evidence="6">
    <location>
        <begin position="213"/>
        <end position="224"/>
    </location>
</feature>
<gene>
    <name evidence="8" type="primary">NRG1_1</name>
    <name evidence="8" type="ORF">HK097_002733</name>
</gene>
<protein>
    <submittedName>
        <fullName evidence="8">Transcriptional repressor</fullName>
    </submittedName>
</protein>
<feature type="compositionally biased region" description="Acidic residues" evidence="6">
    <location>
        <begin position="336"/>
        <end position="345"/>
    </location>
</feature>
<dbReference type="SUPFAM" id="SSF57667">
    <property type="entry name" value="beta-beta-alpha zinc fingers"/>
    <property type="match status" value="1"/>
</dbReference>
<feature type="domain" description="C2H2-type" evidence="7">
    <location>
        <begin position="282"/>
        <end position="311"/>
    </location>
</feature>
<feature type="region of interest" description="Disordered" evidence="6">
    <location>
        <begin position="328"/>
        <end position="368"/>
    </location>
</feature>
<evidence type="ECO:0000256" key="5">
    <source>
        <dbReference type="PROSITE-ProRule" id="PRU00042"/>
    </source>
</evidence>
<evidence type="ECO:0000313" key="8">
    <source>
        <dbReference type="EMBL" id="KAJ3039801.1"/>
    </source>
</evidence>
<evidence type="ECO:0000256" key="1">
    <source>
        <dbReference type="ARBA" id="ARBA00022723"/>
    </source>
</evidence>
<dbReference type="PROSITE" id="PS50157">
    <property type="entry name" value="ZINC_FINGER_C2H2_2"/>
    <property type="match status" value="2"/>
</dbReference>
<keyword evidence="3 5" id="KW-0863">Zinc-finger</keyword>
<comment type="caution">
    <text evidence="8">The sequence shown here is derived from an EMBL/GenBank/DDBJ whole genome shotgun (WGS) entry which is preliminary data.</text>
</comment>
<dbReference type="PANTHER" id="PTHR14003:SF19">
    <property type="entry name" value="YY2 TRANSCRIPTION FACTOR"/>
    <property type="match status" value="1"/>
</dbReference>
<dbReference type="GO" id="GO:0000981">
    <property type="term" value="F:DNA-binding transcription factor activity, RNA polymerase II-specific"/>
    <property type="evidence" value="ECO:0007669"/>
    <property type="project" value="TreeGrafter"/>
</dbReference>
<dbReference type="Gene3D" id="3.30.160.60">
    <property type="entry name" value="Classic Zinc Finger"/>
    <property type="match status" value="2"/>
</dbReference>
<feature type="compositionally biased region" description="Low complexity" evidence="6">
    <location>
        <begin position="346"/>
        <end position="356"/>
    </location>
</feature>
<proteinExistence type="predicted"/>
<name>A0AAD5S430_9FUNG</name>
<sequence>MATTSSAVFTGRCSRGGVINLLCEDDVPYSPARERLRSTTSSSSSSAASSPITPTHTRPLHVDTAPRYFTFTGNGEELRPHPCLTPPPPPPTGWNFTYPPASHYKAFGPWSSPTPEPSPLGFATPPPPPYGSHFSYPPQLHHQGLGLYAPPSPGPSPPRFAPEAHSHTVPAQQAYTSIEEFSNPNTPTTPVNRGLFTTSSPPPSPTPAARKRTASDTRPDEAHTKSSSPVKRKCKAAPAQVVKKARKACPKKRHYCDECEKSFTTSGHLARHKRIHSGIKPFDCPLPECDSRFSRQDNMMQHYRTHVLKVSYNENGQNFFLDSGSFSILSANSEPGENDPQDSETESSSPATPSSSMEDEDGSEMEED</sequence>
<feature type="compositionally biased region" description="Polar residues" evidence="6">
    <location>
        <begin position="169"/>
        <end position="191"/>
    </location>
</feature>
<feature type="domain" description="C2H2-type" evidence="7">
    <location>
        <begin position="254"/>
        <end position="281"/>
    </location>
</feature>
<dbReference type="InterPro" id="IPR036236">
    <property type="entry name" value="Znf_C2H2_sf"/>
</dbReference>
<dbReference type="GO" id="GO:0000785">
    <property type="term" value="C:chromatin"/>
    <property type="evidence" value="ECO:0007669"/>
    <property type="project" value="TreeGrafter"/>
</dbReference>
<feature type="compositionally biased region" description="Pro residues" evidence="6">
    <location>
        <begin position="112"/>
        <end position="130"/>
    </location>
</feature>
<evidence type="ECO:0000256" key="3">
    <source>
        <dbReference type="ARBA" id="ARBA00022771"/>
    </source>
</evidence>
<accession>A0AAD5S430</accession>
<feature type="compositionally biased region" description="Low complexity" evidence="6">
    <location>
        <begin position="38"/>
        <end position="50"/>
    </location>
</feature>
<keyword evidence="9" id="KW-1185">Reference proteome</keyword>
<organism evidence="8 9">
    <name type="scientific">Rhizophlyctis rosea</name>
    <dbReference type="NCBI Taxonomy" id="64517"/>
    <lineage>
        <taxon>Eukaryota</taxon>
        <taxon>Fungi</taxon>
        <taxon>Fungi incertae sedis</taxon>
        <taxon>Chytridiomycota</taxon>
        <taxon>Chytridiomycota incertae sedis</taxon>
        <taxon>Chytridiomycetes</taxon>
        <taxon>Rhizophlyctidales</taxon>
        <taxon>Rhizophlyctidaceae</taxon>
        <taxon>Rhizophlyctis</taxon>
    </lineage>
</organism>
<dbReference type="AlphaFoldDB" id="A0AAD5S430"/>
<dbReference type="GO" id="GO:0031519">
    <property type="term" value="C:PcG protein complex"/>
    <property type="evidence" value="ECO:0007669"/>
    <property type="project" value="TreeGrafter"/>
</dbReference>
<evidence type="ECO:0000256" key="2">
    <source>
        <dbReference type="ARBA" id="ARBA00022737"/>
    </source>
</evidence>
<reference evidence="8" key="1">
    <citation type="submission" date="2020-05" db="EMBL/GenBank/DDBJ databases">
        <title>Phylogenomic resolution of chytrid fungi.</title>
        <authorList>
            <person name="Stajich J.E."/>
            <person name="Amses K."/>
            <person name="Simmons R."/>
            <person name="Seto K."/>
            <person name="Myers J."/>
            <person name="Bonds A."/>
            <person name="Quandt C.A."/>
            <person name="Barry K."/>
            <person name="Liu P."/>
            <person name="Grigoriev I."/>
            <person name="Longcore J.E."/>
            <person name="James T.Y."/>
        </authorList>
    </citation>
    <scope>NUCLEOTIDE SEQUENCE</scope>
    <source>
        <strain evidence="8">JEL0318</strain>
    </source>
</reference>
<dbReference type="FunFam" id="3.30.160.60:FF:002343">
    <property type="entry name" value="Zinc finger protein 33A"/>
    <property type="match status" value="1"/>
</dbReference>
<keyword evidence="2" id="KW-0677">Repeat</keyword>
<dbReference type="SMART" id="SM00355">
    <property type="entry name" value="ZnF_C2H2"/>
    <property type="match status" value="2"/>
</dbReference>
<feature type="region of interest" description="Disordered" evidence="6">
    <location>
        <begin position="110"/>
        <end position="236"/>
    </location>
</feature>
<dbReference type="GO" id="GO:0008270">
    <property type="term" value="F:zinc ion binding"/>
    <property type="evidence" value="ECO:0007669"/>
    <property type="project" value="UniProtKB-KW"/>
</dbReference>
<evidence type="ECO:0000313" key="9">
    <source>
        <dbReference type="Proteomes" id="UP001212841"/>
    </source>
</evidence>
<dbReference type="GO" id="GO:0000978">
    <property type="term" value="F:RNA polymerase II cis-regulatory region sequence-specific DNA binding"/>
    <property type="evidence" value="ECO:0007669"/>
    <property type="project" value="TreeGrafter"/>
</dbReference>